<evidence type="ECO:0000256" key="1">
    <source>
        <dbReference type="SAM" id="MobiDB-lite"/>
    </source>
</evidence>
<organism evidence="2 4">
    <name type="scientific">Rotaria sordida</name>
    <dbReference type="NCBI Taxonomy" id="392033"/>
    <lineage>
        <taxon>Eukaryota</taxon>
        <taxon>Metazoa</taxon>
        <taxon>Spiralia</taxon>
        <taxon>Gnathifera</taxon>
        <taxon>Rotifera</taxon>
        <taxon>Eurotatoria</taxon>
        <taxon>Bdelloidea</taxon>
        <taxon>Philodinida</taxon>
        <taxon>Philodinidae</taxon>
        <taxon>Rotaria</taxon>
    </lineage>
</organism>
<evidence type="ECO:0000313" key="2">
    <source>
        <dbReference type="EMBL" id="CAF1502213.1"/>
    </source>
</evidence>
<name>A0A815T353_9BILA</name>
<dbReference type="PANTHER" id="PTHR33939">
    <property type="entry name" value="PROTEIN CBG22215"/>
    <property type="match status" value="1"/>
</dbReference>
<feature type="compositionally biased region" description="Acidic residues" evidence="1">
    <location>
        <begin position="284"/>
        <end position="294"/>
    </location>
</feature>
<dbReference type="Proteomes" id="UP000663836">
    <property type="component" value="Unassembled WGS sequence"/>
</dbReference>
<dbReference type="InterPro" id="IPR036397">
    <property type="entry name" value="RNaseH_sf"/>
</dbReference>
<feature type="compositionally biased region" description="Low complexity" evidence="1">
    <location>
        <begin position="295"/>
        <end position="313"/>
    </location>
</feature>
<dbReference type="EMBL" id="CAJNOT010007159">
    <property type="protein sequence ID" value="CAF1502213.1"/>
    <property type="molecule type" value="Genomic_DNA"/>
</dbReference>
<comment type="caution">
    <text evidence="2">The sequence shown here is derived from an EMBL/GenBank/DDBJ whole genome shotgun (WGS) entry which is preliminary data.</text>
</comment>
<dbReference type="AlphaFoldDB" id="A0A815T353"/>
<evidence type="ECO:0000313" key="3">
    <source>
        <dbReference type="EMBL" id="CAF4177866.1"/>
    </source>
</evidence>
<accession>A0A815T353</accession>
<dbReference type="EMBL" id="CAJOBD010012221">
    <property type="protein sequence ID" value="CAF4177866.1"/>
    <property type="molecule type" value="Genomic_DNA"/>
</dbReference>
<dbReference type="GO" id="GO:0003676">
    <property type="term" value="F:nucleic acid binding"/>
    <property type="evidence" value="ECO:0007669"/>
    <property type="project" value="InterPro"/>
</dbReference>
<evidence type="ECO:0000313" key="4">
    <source>
        <dbReference type="Proteomes" id="UP000663864"/>
    </source>
</evidence>
<protein>
    <submittedName>
        <fullName evidence="2">Uncharacterized protein</fullName>
    </submittedName>
</protein>
<feature type="region of interest" description="Disordered" evidence="1">
    <location>
        <begin position="284"/>
        <end position="313"/>
    </location>
</feature>
<reference evidence="2" key="1">
    <citation type="submission" date="2021-02" db="EMBL/GenBank/DDBJ databases">
        <authorList>
            <person name="Nowell W R."/>
        </authorList>
    </citation>
    <scope>NUCLEOTIDE SEQUENCE</scope>
</reference>
<dbReference type="Proteomes" id="UP000663864">
    <property type="component" value="Unassembled WGS sequence"/>
</dbReference>
<sequence>MIRLQFHAILSNKEYPTISKLLSYLKSNCPDFPTISETTLWRHIKRLGFVYKKASKVMIPLDDTSFVAARAKYFRMLDGLRENNAIIFYQDETWSVVGDEKRNIWIADDGSGRLKKSNTKGKTSRICLIMDNAPWHSQQTDESKLPTRASRKEAIENWLSQHDIEYESSLTKAELLEIVIKFAPPRRYKVDEAAKQFGVEILRLPVRHSVLNPIELAWAGLKNYIRNNNTDFRLVDIHNLAVEYLAAVDEPLSTSYFRHVKKYEDTFKAADKYVQEVIEATLDQTDDETIDDSSNDVSVDNSENSASDDSSDV</sequence>
<dbReference type="PANTHER" id="PTHR33939:SF1">
    <property type="entry name" value="DUF4371 DOMAIN-CONTAINING PROTEIN"/>
    <property type="match status" value="1"/>
</dbReference>
<gene>
    <name evidence="3" type="ORF">JBS370_LOCUS35352</name>
    <name evidence="2" type="ORF">ZHD862_LOCUS37502</name>
</gene>
<dbReference type="Gene3D" id="3.30.420.10">
    <property type="entry name" value="Ribonuclease H-like superfamily/Ribonuclease H"/>
    <property type="match status" value="1"/>
</dbReference>
<proteinExistence type="predicted"/>